<evidence type="ECO:0000313" key="4">
    <source>
        <dbReference type="EMBL" id="GLC62712.1"/>
    </source>
</evidence>
<dbReference type="EMBL" id="BRXU01000068">
    <property type="protein sequence ID" value="GLC62712.1"/>
    <property type="molecule type" value="Genomic_DNA"/>
</dbReference>
<dbReference type="AlphaFoldDB" id="A0A9W6FAR5"/>
<dbReference type="Proteomes" id="UP001165080">
    <property type="component" value="Unassembled WGS sequence"/>
</dbReference>
<feature type="domain" description="Plasmid replication protein C N-terminal" evidence="2">
    <location>
        <begin position="40"/>
        <end position="192"/>
    </location>
</feature>
<feature type="region of interest" description="Disordered" evidence="1">
    <location>
        <begin position="291"/>
        <end position="319"/>
    </location>
</feature>
<comment type="caution">
    <text evidence="4">The sequence shown here is derived from an EMBL/GenBank/DDBJ whole genome shotgun (WGS) entry which is preliminary data.</text>
</comment>
<evidence type="ECO:0000313" key="5">
    <source>
        <dbReference type="Proteomes" id="UP001165080"/>
    </source>
</evidence>
<accession>A0A9W6FAR5</accession>
<organism evidence="4 5">
    <name type="scientific">Pleodorina starrii</name>
    <dbReference type="NCBI Taxonomy" id="330485"/>
    <lineage>
        <taxon>Eukaryota</taxon>
        <taxon>Viridiplantae</taxon>
        <taxon>Chlorophyta</taxon>
        <taxon>core chlorophytes</taxon>
        <taxon>Chlorophyceae</taxon>
        <taxon>CS clade</taxon>
        <taxon>Chlamydomonadales</taxon>
        <taxon>Volvocaceae</taxon>
        <taxon>Pleodorina</taxon>
    </lineage>
</organism>
<name>A0A9W6FAR5_9CHLO</name>
<gene>
    <name evidence="4" type="primary">PLESTB003852</name>
    <name evidence="3" type="synonym">PLESTB003820</name>
    <name evidence="3" type="ORF">PLESTB_001927300</name>
    <name evidence="4" type="ORF">PLESTB_001930500</name>
</gene>
<protein>
    <recommendedName>
        <fullName evidence="2">Plasmid replication protein C N-terminal domain-containing protein</fullName>
    </recommendedName>
</protein>
<feature type="compositionally biased region" description="Basic and acidic residues" evidence="1">
    <location>
        <begin position="292"/>
        <end position="319"/>
    </location>
</feature>
<dbReference type="Pfam" id="PF03428">
    <property type="entry name" value="RP-C"/>
    <property type="match status" value="1"/>
</dbReference>
<dbReference type="InterPro" id="IPR005090">
    <property type="entry name" value="RepC_N"/>
</dbReference>
<sequence length="434" mass="47387">MKHITSTAVAAGARGICAESVEQSLPGMGSISQQPVFRPVLRREIMAAVNTCSRDLGLRQGAVVVLDALLSCLPCQGADGREAPVAPSTLLTVYASNETLCFRAKGLTDRQLRRHLETLENAGLLRRRDSANGKRFPVMQHGKPIGAFGLDLSPLFTRADELLALALRRREEAEELRGIRAQILRLRAACANLRLDDAHAAFVDGLRNLVRRTTLTLVEARAALAQLTAVLSRDTARPVPETVASAAPTSTTPTEVEIPLAEPDAEPVEERAVEPAFAAIAVCNAPALQPLETDKTPASDGQDVRHIEQDSHTKKRETGEGTAACWSDLTEVSAFHAEPKNAREATIIAFEFGRMLRISRDLLANAATRLGLWELLRLEDRMAREIGSILNPDAYLRKAEDWRHRLTADKPEAKALQRRSADNRIQIVVDGNPV</sequence>
<keyword evidence="5" id="KW-1185">Reference proteome</keyword>
<reference evidence="4" key="1">
    <citation type="submission" date="2022-08" db="EMBL/GenBank/DDBJ databases">
        <authorList>
            <person name="Takahashi K."/>
            <person name="Suzuki S."/>
            <person name="Kawachi M."/>
            <person name="Higashiyama T."/>
            <person name="Nozaki H."/>
        </authorList>
    </citation>
    <scope>NUCLEOTIDE SEQUENCE</scope>
    <source>
        <strain evidence="4">NIES-4479</strain>
    </source>
</reference>
<evidence type="ECO:0000259" key="2">
    <source>
        <dbReference type="Pfam" id="PF03428"/>
    </source>
</evidence>
<reference evidence="4 5" key="2">
    <citation type="journal article" date="2023" name="Commun. Biol.">
        <title>Reorganization of the ancestral sex-determining regions during the evolution of trioecy in Pleodorina starrii.</title>
        <authorList>
            <person name="Takahashi K."/>
            <person name="Suzuki S."/>
            <person name="Kawai-Toyooka H."/>
            <person name="Yamamoto K."/>
            <person name="Hamaji T."/>
            <person name="Ootsuki R."/>
            <person name="Yamaguchi H."/>
            <person name="Kawachi M."/>
            <person name="Higashiyama T."/>
            <person name="Nozaki H."/>
        </authorList>
    </citation>
    <scope>NUCLEOTIDE SEQUENCE [LARGE SCALE GENOMIC DNA]</scope>
    <source>
        <strain evidence="4 5">NIES-4479</strain>
    </source>
</reference>
<evidence type="ECO:0000313" key="3">
    <source>
        <dbReference type="EMBL" id="GLC62682.1"/>
    </source>
</evidence>
<proteinExistence type="predicted"/>
<dbReference type="EMBL" id="BRXU01000068">
    <property type="protein sequence ID" value="GLC62682.1"/>
    <property type="molecule type" value="Genomic_DNA"/>
</dbReference>
<evidence type="ECO:0000256" key="1">
    <source>
        <dbReference type="SAM" id="MobiDB-lite"/>
    </source>
</evidence>